<accession>A0A8H6ZIU9</accession>
<evidence type="ECO:0000256" key="1">
    <source>
        <dbReference type="SAM" id="Phobius"/>
    </source>
</evidence>
<evidence type="ECO:0000259" key="2">
    <source>
        <dbReference type="Pfam" id="PF20152"/>
    </source>
</evidence>
<evidence type="ECO:0000313" key="3">
    <source>
        <dbReference type="EMBL" id="KAF7378187.1"/>
    </source>
</evidence>
<dbReference type="OrthoDB" id="3231781at2759"/>
<feature type="transmembrane region" description="Helical" evidence="1">
    <location>
        <begin position="231"/>
        <end position="252"/>
    </location>
</feature>
<gene>
    <name evidence="3" type="ORF">MSAN_00243200</name>
</gene>
<protein>
    <submittedName>
        <fullName evidence="3">Saposin B-type domain-containing protein</fullName>
    </submittedName>
</protein>
<dbReference type="PANTHER" id="PTHR40465:SF1">
    <property type="entry name" value="DUF6534 DOMAIN-CONTAINING PROTEIN"/>
    <property type="match status" value="1"/>
</dbReference>
<evidence type="ECO:0000313" key="4">
    <source>
        <dbReference type="Proteomes" id="UP000623467"/>
    </source>
</evidence>
<dbReference type="Pfam" id="PF20152">
    <property type="entry name" value="DUF6534"/>
    <property type="match status" value="1"/>
</dbReference>
<dbReference type="InterPro" id="IPR045339">
    <property type="entry name" value="DUF6534"/>
</dbReference>
<name>A0A8H6ZIU9_9AGAR</name>
<keyword evidence="1" id="KW-0812">Transmembrane</keyword>
<feature type="transmembrane region" description="Helical" evidence="1">
    <location>
        <begin position="51"/>
        <end position="72"/>
    </location>
</feature>
<feature type="domain" description="DUF6534" evidence="2">
    <location>
        <begin position="171"/>
        <end position="257"/>
    </location>
</feature>
<dbReference type="PANTHER" id="PTHR40465">
    <property type="entry name" value="CHROMOSOME 1, WHOLE GENOME SHOTGUN SEQUENCE"/>
    <property type="match status" value="1"/>
</dbReference>
<organism evidence="3 4">
    <name type="scientific">Mycena sanguinolenta</name>
    <dbReference type="NCBI Taxonomy" id="230812"/>
    <lineage>
        <taxon>Eukaryota</taxon>
        <taxon>Fungi</taxon>
        <taxon>Dikarya</taxon>
        <taxon>Basidiomycota</taxon>
        <taxon>Agaricomycotina</taxon>
        <taxon>Agaricomycetes</taxon>
        <taxon>Agaricomycetidae</taxon>
        <taxon>Agaricales</taxon>
        <taxon>Marasmiineae</taxon>
        <taxon>Mycenaceae</taxon>
        <taxon>Mycena</taxon>
    </lineage>
</organism>
<dbReference type="Proteomes" id="UP000623467">
    <property type="component" value="Unassembled WGS sequence"/>
</dbReference>
<feature type="transmembrane region" description="Helical" evidence="1">
    <location>
        <begin position="124"/>
        <end position="146"/>
    </location>
</feature>
<feature type="transmembrane region" description="Helical" evidence="1">
    <location>
        <begin position="17"/>
        <end position="39"/>
    </location>
</feature>
<keyword evidence="4" id="KW-1185">Reference proteome</keyword>
<feature type="transmembrane region" description="Helical" evidence="1">
    <location>
        <begin position="202"/>
        <end position="225"/>
    </location>
</feature>
<reference evidence="3" key="1">
    <citation type="submission" date="2020-05" db="EMBL/GenBank/DDBJ databases">
        <title>Mycena genomes resolve the evolution of fungal bioluminescence.</title>
        <authorList>
            <person name="Tsai I.J."/>
        </authorList>
    </citation>
    <scope>NUCLEOTIDE SEQUENCE</scope>
    <source>
        <strain evidence="3">160909Yilan</strain>
    </source>
</reference>
<feature type="transmembrane region" description="Helical" evidence="1">
    <location>
        <begin position="158"/>
        <end position="182"/>
    </location>
</feature>
<dbReference type="EMBL" id="JACAZH010000001">
    <property type="protein sequence ID" value="KAF7378187.1"/>
    <property type="molecule type" value="Genomic_DNA"/>
</dbReference>
<keyword evidence="1" id="KW-0472">Membrane</keyword>
<feature type="transmembrane region" description="Helical" evidence="1">
    <location>
        <begin position="92"/>
        <end position="112"/>
    </location>
</feature>
<proteinExistence type="predicted"/>
<keyword evidence="1" id="KW-1133">Transmembrane helix</keyword>
<dbReference type="AlphaFoldDB" id="A0A8H6ZIU9"/>
<sequence>MATPPPIPPPYGTLGDIQIAMVVATWLFGIVTLQTFNYYRDFANDRTIMRALVGGIWLLELGYTIACWHAMYLVTVSFYGQPEHIFAPPISMVFPIFFNALIAIGVQTFFVYRVWVVSKQWHIPVLCCAMNIVRLGFNMLVFAKLWQNPIFSRLNTELNWPIIVGSAIGPAVDMIVATSLIFTLWHQRRTGVKRTSRIIDDIIIWTVETTLLTTMTGVMQLVLFLARRNDLSWLVFFLIQGKLFSNTLLASLNGRKRFRESARDPNMVTFSGHTGNAAVDTLVRMHQMSQNPYEDPLRPHGKDAEFT</sequence>
<comment type="caution">
    <text evidence="3">The sequence shown here is derived from an EMBL/GenBank/DDBJ whole genome shotgun (WGS) entry which is preliminary data.</text>
</comment>